<dbReference type="GO" id="GO:0016603">
    <property type="term" value="F:glutaminyl-peptide cyclotransferase activity"/>
    <property type="evidence" value="ECO:0007669"/>
    <property type="project" value="InterPro"/>
</dbReference>
<reference evidence="2" key="1">
    <citation type="submission" date="2021-01" db="EMBL/GenBank/DDBJ databases">
        <authorList>
            <consortium name="Genoscope - CEA"/>
            <person name="William W."/>
        </authorList>
    </citation>
    <scope>NUCLEOTIDE SEQUENCE</scope>
</reference>
<accession>A0A8S1LKG1</accession>
<gene>
    <name evidence="2" type="ORF">PSON_ATCC_30995.1.T0240108</name>
</gene>
<evidence type="ECO:0000313" key="2">
    <source>
        <dbReference type="EMBL" id="CAD8068350.1"/>
    </source>
</evidence>
<proteinExistence type="predicted"/>
<comment type="caution">
    <text evidence="2">The sequence shown here is derived from an EMBL/GenBank/DDBJ whole genome shotgun (WGS) entry which is preliminary data.</text>
</comment>
<dbReference type="Proteomes" id="UP000692954">
    <property type="component" value="Unassembled WGS sequence"/>
</dbReference>
<dbReference type="PANTHER" id="PTHR31270">
    <property type="entry name" value="GLUTAMINYL-PEPTIDE CYCLOTRANSFERASE"/>
    <property type="match status" value="1"/>
</dbReference>
<keyword evidence="1" id="KW-0472">Membrane</keyword>
<dbReference type="OrthoDB" id="409395at2759"/>
<dbReference type="PANTHER" id="PTHR31270:SF1">
    <property type="entry name" value="GLUTAMINYL-PEPTIDE CYCLOTRANSFERASE"/>
    <property type="match status" value="1"/>
</dbReference>
<keyword evidence="1" id="KW-0812">Transmembrane</keyword>
<dbReference type="InterPro" id="IPR007788">
    <property type="entry name" value="QCT"/>
</dbReference>
<dbReference type="Pfam" id="PF05096">
    <property type="entry name" value="Glu_cyclase_2"/>
    <property type="match status" value="1"/>
</dbReference>
<organism evidence="2 3">
    <name type="scientific">Paramecium sonneborni</name>
    <dbReference type="NCBI Taxonomy" id="65129"/>
    <lineage>
        <taxon>Eukaryota</taxon>
        <taxon>Sar</taxon>
        <taxon>Alveolata</taxon>
        <taxon>Ciliophora</taxon>
        <taxon>Intramacronucleata</taxon>
        <taxon>Oligohymenophorea</taxon>
        <taxon>Peniculida</taxon>
        <taxon>Parameciidae</taxon>
        <taxon>Paramecium</taxon>
    </lineage>
</organism>
<feature type="transmembrane region" description="Helical" evidence="1">
    <location>
        <begin position="20"/>
        <end position="40"/>
    </location>
</feature>
<keyword evidence="3" id="KW-1185">Reference proteome</keyword>
<keyword evidence="1" id="KW-1133">Transmembrane helix</keyword>
<evidence type="ECO:0000313" key="3">
    <source>
        <dbReference type="Proteomes" id="UP000692954"/>
    </source>
</evidence>
<protein>
    <submittedName>
        <fullName evidence="2">Uncharacterized protein</fullName>
    </submittedName>
</protein>
<dbReference type="EMBL" id="CAJJDN010000024">
    <property type="protein sequence ID" value="CAD8068350.1"/>
    <property type="molecule type" value="Genomic_DNA"/>
</dbReference>
<sequence length="288" mass="33772">MRYKFLKPNKRVISYNRNQVQQMLIICVLAIFVSLTFLILSQSNNLEYNPNDYIVIRKIERDNKVHLETQGLHFLNCSYLVESCGQNENSEIHYVNLELQTTIKNRVILDDIYQVQGVDVIDGKIFHLTRREKMIFLRDIETLEELENRKLNLDIKESRGISHSYNKNNTLEIYITDGTDKIFILDSDLLLKQIIKVQFNNGSSVQSLSEIEFANEVLYASTDLYPIILAINLTDGYVKNYYDFSQLIDFSLDKVISSFVCGIAYKQEDDLFWISGKNWPFFWEVELN</sequence>
<evidence type="ECO:0000256" key="1">
    <source>
        <dbReference type="SAM" id="Phobius"/>
    </source>
</evidence>
<dbReference type="AlphaFoldDB" id="A0A8S1LKG1"/>
<name>A0A8S1LKG1_9CILI</name>